<comment type="subcellular location">
    <subcellularLocation>
        <location evidence="5">Cytoplasm</location>
    </subcellularLocation>
</comment>
<gene>
    <name evidence="5" type="primary">cheB</name>
    <name evidence="10" type="ORF">E4100_06440</name>
</gene>
<dbReference type="SUPFAM" id="SSF52738">
    <property type="entry name" value="Methylesterase CheB, C-terminal domain"/>
    <property type="match status" value="1"/>
</dbReference>
<dbReference type="Gene3D" id="3.40.50.2300">
    <property type="match status" value="1"/>
</dbReference>
<feature type="active site" evidence="5 6">
    <location>
        <position position="278"/>
    </location>
</feature>
<sequence length="334" mass="37079">MRLLIVDDSAFMRRIISDMLKDVKEITIVGTARNGKEALEMIPKLNPDVVSLDVEMPIMNGIKTLEIIREKYKIPVIMLSSNTNSEITIEALEKGAFDFIEKPTNINENIEELKNDLASKIIASVLKRKGKEDFKTQQVKKKVIKNNDLQIKAIAIGASTGGPKALVSLIKELPSELGVPIFIVQHMPAGFTTSLASRMDIESKLKVVEASDEMVIEKNVVYLAPGDYHMTVGNKKIRLDKREKINGVRPSVDYLFESAAEVYTNNLLGVILTGMGKDGSTGMKRIKEFNGYTIAQDKESSTIFGMPQSAIKLGVVDEILSLNEISQRIIELLR</sequence>
<dbReference type="EC" id="3.5.1.44" evidence="5"/>
<dbReference type="GO" id="GO:0005737">
    <property type="term" value="C:cytoplasm"/>
    <property type="evidence" value="ECO:0007669"/>
    <property type="project" value="UniProtKB-SubCell"/>
</dbReference>
<dbReference type="GO" id="GO:0050568">
    <property type="term" value="F:protein-glutamine glutaminase activity"/>
    <property type="evidence" value="ECO:0007669"/>
    <property type="project" value="UniProtKB-UniRule"/>
</dbReference>
<protein>
    <recommendedName>
        <fullName evidence="5">Protein-glutamate methylesterase/protein-glutamine glutaminase</fullName>
        <ecNumber evidence="5">3.1.1.61</ecNumber>
        <ecNumber evidence="5">3.5.1.44</ecNumber>
    </recommendedName>
</protein>
<dbReference type="HAMAP" id="MF_00099">
    <property type="entry name" value="CheB_chemtxs"/>
    <property type="match status" value="1"/>
</dbReference>
<dbReference type="EC" id="3.1.1.61" evidence="5"/>
<comment type="PTM">
    <text evidence="5">Phosphorylated by CheA. Phosphorylation of the N-terminal regulatory domain activates the methylesterase activity.</text>
</comment>
<dbReference type="AlphaFoldDB" id="A0A4Z0D4Q0"/>
<dbReference type="InterPro" id="IPR008248">
    <property type="entry name" value="CheB-like"/>
</dbReference>
<feature type="active site" evidence="5 6">
    <location>
        <position position="186"/>
    </location>
</feature>
<keyword evidence="11" id="KW-1185">Reference proteome</keyword>
<dbReference type="InterPro" id="IPR035909">
    <property type="entry name" value="CheB_C"/>
</dbReference>
<evidence type="ECO:0000313" key="11">
    <source>
        <dbReference type="Proteomes" id="UP000298381"/>
    </source>
</evidence>
<organism evidence="10 11">
    <name type="scientific">Soehngenia longivitae</name>
    <dbReference type="NCBI Taxonomy" id="2562294"/>
    <lineage>
        <taxon>Bacteria</taxon>
        <taxon>Bacillati</taxon>
        <taxon>Bacillota</taxon>
        <taxon>Tissierellia</taxon>
        <taxon>Tissierellales</taxon>
        <taxon>Tissierellaceae</taxon>
        <taxon>Soehngenia</taxon>
    </lineage>
</organism>
<dbReference type="PANTHER" id="PTHR42872">
    <property type="entry name" value="PROTEIN-GLUTAMATE METHYLESTERASE/PROTEIN-GLUTAMINE GLUTAMINASE"/>
    <property type="match status" value="1"/>
</dbReference>
<feature type="domain" description="Response regulatory" evidence="8">
    <location>
        <begin position="2"/>
        <end position="117"/>
    </location>
</feature>
<dbReference type="Gene3D" id="3.40.50.180">
    <property type="entry name" value="Methylesterase CheB, C-terminal domain"/>
    <property type="match status" value="1"/>
</dbReference>
<dbReference type="InterPro" id="IPR011006">
    <property type="entry name" value="CheY-like_superfamily"/>
</dbReference>
<dbReference type="CDD" id="cd17541">
    <property type="entry name" value="REC_CheB-like"/>
    <property type="match status" value="1"/>
</dbReference>
<keyword evidence="3 5" id="KW-0378">Hydrolase</keyword>
<dbReference type="GO" id="GO:0000156">
    <property type="term" value="F:phosphorelay response regulator activity"/>
    <property type="evidence" value="ECO:0007669"/>
    <property type="project" value="InterPro"/>
</dbReference>
<reference evidence="10 11" key="1">
    <citation type="submission" date="2019-03" db="EMBL/GenBank/DDBJ databases">
        <title>Draft genome sequence data and analysis of a Fermenting Bacterium, Soehngenia longevitae strain 1933PT, isolated from petroleum reservoir in Azerbaijan.</title>
        <authorList>
            <person name="Grouzdev D.S."/>
            <person name="Bidzhieva S.K."/>
            <person name="Sokolova D.S."/>
            <person name="Tourova T.P."/>
            <person name="Poltaraus A.B."/>
            <person name="Nazina T.N."/>
        </authorList>
    </citation>
    <scope>NUCLEOTIDE SEQUENCE [LARGE SCALE GENOMIC DNA]</scope>
    <source>
        <strain evidence="10 11">1933P</strain>
    </source>
</reference>
<dbReference type="GO" id="GO:0006935">
    <property type="term" value="P:chemotaxis"/>
    <property type="evidence" value="ECO:0007669"/>
    <property type="project" value="UniProtKB-UniRule"/>
</dbReference>
<dbReference type="PROSITE" id="PS50122">
    <property type="entry name" value="CHEB"/>
    <property type="match status" value="1"/>
</dbReference>
<dbReference type="GO" id="GO:0008984">
    <property type="term" value="F:protein-glutamate methylesterase activity"/>
    <property type="evidence" value="ECO:0007669"/>
    <property type="project" value="UniProtKB-UniRule"/>
</dbReference>
<dbReference type="Pfam" id="PF01339">
    <property type="entry name" value="CheB_methylest"/>
    <property type="match status" value="1"/>
</dbReference>
<keyword evidence="2 5" id="KW-0145">Chemotaxis</keyword>
<dbReference type="Proteomes" id="UP000298381">
    <property type="component" value="Unassembled WGS sequence"/>
</dbReference>
<feature type="active site" evidence="5 6">
    <location>
        <position position="159"/>
    </location>
</feature>
<comment type="similarity">
    <text evidence="5">Belongs to the CheB family.</text>
</comment>
<accession>A0A4Z0D4Q0</accession>
<feature type="domain" description="CheB-type methylesterase" evidence="9">
    <location>
        <begin position="152"/>
        <end position="334"/>
    </location>
</feature>
<dbReference type="InterPro" id="IPR000673">
    <property type="entry name" value="Sig_transdc_resp-reg_Me-estase"/>
</dbReference>
<dbReference type="SUPFAM" id="SSF52172">
    <property type="entry name" value="CheY-like"/>
    <property type="match status" value="1"/>
</dbReference>
<evidence type="ECO:0000256" key="4">
    <source>
        <dbReference type="ARBA" id="ARBA00048267"/>
    </source>
</evidence>
<dbReference type="OrthoDB" id="9793421at2"/>
<keyword evidence="1 5" id="KW-0963">Cytoplasm</keyword>
<dbReference type="NCBIfam" id="NF001965">
    <property type="entry name" value="PRK00742.1"/>
    <property type="match status" value="1"/>
</dbReference>
<evidence type="ECO:0000256" key="6">
    <source>
        <dbReference type="PROSITE-ProRule" id="PRU00050"/>
    </source>
</evidence>
<dbReference type="PIRSF" id="PIRSF000876">
    <property type="entry name" value="RR_chemtxs_CheB"/>
    <property type="match status" value="1"/>
</dbReference>
<name>A0A4Z0D4Q0_9FIRM</name>
<dbReference type="PROSITE" id="PS50110">
    <property type="entry name" value="RESPONSE_REGULATORY"/>
    <property type="match status" value="1"/>
</dbReference>
<evidence type="ECO:0000259" key="9">
    <source>
        <dbReference type="PROSITE" id="PS50122"/>
    </source>
</evidence>
<dbReference type="InterPro" id="IPR001789">
    <property type="entry name" value="Sig_transdc_resp-reg_receiver"/>
</dbReference>
<dbReference type="Pfam" id="PF00072">
    <property type="entry name" value="Response_reg"/>
    <property type="match status" value="1"/>
</dbReference>
<evidence type="ECO:0000256" key="2">
    <source>
        <dbReference type="ARBA" id="ARBA00022500"/>
    </source>
</evidence>
<comment type="caution">
    <text evidence="10">The sequence shown here is derived from an EMBL/GenBank/DDBJ whole genome shotgun (WGS) entry which is preliminary data.</text>
</comment>
<comment type="function">
    <text evidence="5">Involved in chemotaxis. Part of a chemotaxis signal transduction system that modulates chemotaxis in response to various stimuli. Catalyzes the demethylation of specific methylglutamate residues introduced into the chemoreceptors (methyl-accepting chemotaxis proteins or MCP) by CheR. Also mediates the irreversible deamidation of specific glutamine residues to glutamic acid.</text>
</comment>
<proteinExistence type="inferred from homology"/>
<feature type="modified residue" description="4-aspartylphosphate" evidence="5 7">
    <location>
        <position position="53"/>
    </location>
</feature>
<comment type="catalytic activity">
    <reaction evidence="4 5">
        <text>[protein]-L-glutamate 5-O-methyl ester + H2O = L-glutamyl-[protein] + methanol + H(+)</text>
        <dbReference type="Rhea" id="RHEA:23236"/>
        <dbReference type="Rhea" id="RHEA-COMP:10208"/>
        <dbReference type="Rhea" id="RHEA-COMP:10311"/>
        <dbReference type="ChEBI" id="CHEBI:15377"/>
        <dbReference type="ChEBI" id="CHEBI:15378"/>
        <dbReference type="ChEBI" id="CHEBI:17790"/>
        <dbReference type="ChEBI" id="CHEBI:29973"/>
        <dbReference type="ChEBI" id="CHEBI:82795"/>
        <dbReference type="EC" id="3.1.1.61"/>
    </reaction>
</comment>
<dbReference type="SMART" id="SM00448">
    <property type="entry name" value="REC"/>
    <property type="match status" value="1"/>
</dbReference>
<evidence type="ECO:0000256" key="1">
    <source>
        <dbReference type="ARBA" id="ARBA00022490"/>
    </source>
</evidence>
<evidence type="ECO:0000256" key="5">
    <source>
        <dbReference type="HAMAP-Rule" id="MF_00099"/>
    </source>
</evidence>
<comment type="domain">
    <text evidence="5">Contains a C-terminal catalytic domain, and an N-terminal region which modulates catalytic activity.</text>
</comment>
<dbReference type="CDD" id="cd16432">
    <property type="entry name" value="CheB_Rec"/>
    <property type="match status" value="1"/>
</dbReference>
<evidence type="ECO:0000256" key="3">
    <source>
        <dbReference type="ARBA" id="ARBA00022801"/>
    </source>
</evidence>
<evidence type="ECO:0000313" key="10">
    <source>
        <dbReference type="EMBL" id="TFZ39976.1"/>
    </source>
</evidence>
<dbReference type="PANTHER" id="PTHR42872:SF6">
    <property type="entry name" value="PROTEIN-GLUTAMATE METHYLESTERASE_PROTEIN-GLUTAMINE GLUTAMINASE"/>
    <property type="match status" value="1"/>
</dbReference>
<evidence type="ECO:0000259" key="8">
    <source>
        <dbReference type="PROSITE" id="PS50110"/>
    </source>
</evidence>
<comment type="catalytic activity">
    <reaction evidence="5">
        <text>L-glutaminyl-[protein] + H2O = L-glutamyl-[protein] + NH4(+)</text>
        <dbReference type="Rhea" id="RHEA:16441"/>
        <dbReference type="Rhea" id="RHEA-COMP:10207"/>
        <dbReference type="Rhea" id="RHEA-COMP:10208"/>
        <dbReference type="ChEBI" id="CHEBI:15377"/>
        <dbReference type="ChEBI" id="CHEBI:28938"/>
        <dbReference type="ChEBI" id="CHEBI:29973"/>
        <dbReference type="ChEBI" id="CHEBI:30011"/>
        <dbReference type="EC" id="3.5.1.44"/>
    </reaction>
</comment>
<dbReference type="EMBL" id="SRIB01000008">
    <property type="protein sequence ID" value="TFZ39976.1"/>
    <property type="molecule type" value="Genomic_DNA"/>
</dbReference>
<keyword evidence="5 7" id="KW-0597">Phosphoprotein</keyword>
<evidence type="ECO:0000256" key="7">
    <source>
        <dbReference type="PROSITE-ProRule" id="PRU00169"/>
    </source>
</evidence>